<reference evidence="1" key="1">
    <citation type="submission" date="2021-02" db="EMBL/GenBank/DDBJ databases">
        <authorList>
            <consortium name="DOE Joint Genome Institute"/>
            <person name="Ahrendt S."/>
            <person name="Looney B.P."/>
            <person name="Miyauchi S."/>
            <person name="Morin E."/>
            <person name="Drula E."/>
            <person name="Courty P.E."/>
            <person name="Chicoki N."/>
            <person name="Fauchery L."/>
            <person name="Kohler A."/>
            <person name="Kuo A."/>
            <person name="Labutti K."/>
            <person name="Pangilinan J."/>
            <person name="Lipzen A."/>
            <person name="Riley R."/>
            <person name="Andreopoulos W."/>
            <person name="He G."/>
            <person name="Johnson J."/>
            <person name="Barry K.W."/>
            <person name="Grigoriev I.V."/>
            <person name="Nagy L."/>
            <person name="Hibbett D."/>
            <person name="Henrissat B."/>
            <person name="Matheny P.B."/>
            <person name="Labbe J."/>
            <person name="Martin F."/>
        </authorList>
    </citation>
    <scope>NUCLEOTIDE SEQUENCE</scope>
    <source>
        <strain evidence="1">EC-137</strain>
    </source>
</reference>
<gene>
    <name evidence="1" type="ORF">K488DRAFT_56497</name>
</gene>
<proteinExistence type="predicted"/>
<name>A0ACB8QCJ7_9AGAM</name>
<organism evidence="1 2">
    <name type="scientific">Vararia minispora EC-137</name>
    <dbReference type="NCBI Taxonomy" id="1314806"/>
    <lineage>
        <taxon>Eukaryota</taxon>
        <taxon>Fungi</taxon>
        <taxon>Dikarya</taxon>
        <taxon>Basidiomycota</taxon>
        <taxon>Agaricomycotina</taxon>
        <taxon>Agaricomycetes</taxon>
        <taxon>Russulales</taxon>
        <taxon>Lachnocladiaceae</taxon>
        <taxon>Vararia</taxon>
    </lineage>
</organism>
<reference evidence="1" key="2">
    <citation type="journal article" date="2022" name="New Phytol.">
        <title>Evolutionary transition to the ectomycorrhizal habit in the genomes of a hyperdiverse lineage of mushroom-forming fungi.</title>
        <authorList>
            <person name="Looney B."/>
            <person name="Miyauchi S."/>
            <person name="Morin E."/>
            <person name="Drula E."/>
            <person name="Courty P.E."/>
            <person name="Kohler A."/>
            <person name="Kuo A."/>
            <person name="LaButti K."/>
            <person name="Pangilinan J."/>
            <person name="Lipzen A."/>
            <person name="Riley R."/>
            <person name="Andreopoulos W."/>
            <person name="He G."/>
            <person name="Johnson J."/>
            <person name="Nolan M."/>
            <person name="Tritt A."/>
            <person name="Barry K.W."/>
            <person name="Grigoriev I.V."/>
            <person name="Nagy L.G."/>
            <person name="Hibbett D."/>
            <person name="Henrissat B."/>
            <person name="Matheny P.B."/>
            <person name="Labbe J."/>
            <person name="Martin F.M."/>
        </authorList>
    </citation>
    <scope>NUCLEOTIDE SEQUENCE</scope>
    <source>
        <strain evidence="1">EC-137</strain>
    </source>
</reference>
<evidence type="ECO:0000313" key="1">
    <source>
        <dbReference type="EMBL" id="KAI0029377.1"/>
    </source>
</evidence>
<accession>A0ACB8QCJ7</accession>
<dbReference type="EMBL" id="MU273680">
    <property type="protein sequence ID" value="KAI0029377.1"/>
    <property type="molecule type" value="Genomic_DNA"/>
</dbReference>
<evidence type="ECO:0000313" key="2">
    <source>
        <dbReference type="Proteomes" id="UP000814128"/>
    </source>
</evidence>
<comment type="caution">
    <text evidence="1">The sequence shown here is derived from an EMBL/GenBank/DDBJ whole genome shotgun (WGS) entry which is preliminary data.</text>
</comment>
<protein>
    <submittedName>
        <fullName evidence="1">Sfi1 spindle body protein-domain-containing protein</fullName>
    </submittedName>
</protein>
<sequence>MAFFRPARTSTPPIAKPTPRSLDTHTLVPTSSISDASRSSVHSTSELAALSPDDIDFIDAVIARAPPKSTTFLSLFKAYDLELSARGLKSEDEVEYYSKLLKIGTLKGSSWEEKWRMVKTQYGYKPTSAAAKSALKSGFLRSTPAMPVVSTRPGAARLLQRLRALQHEETHESYDSPAGHGIFSQTDATEFTETESQVDVAPPRFAHPRSPSPSEMTDDSHDTYYMANHPPTSAQPVRRLPTWTGRDSPMSDSPSTTPPSYHTHTNGAYPRDTKSHTAEKDGAWKRIKMQQDEEIAVQFWEDRLVERCWNVWKQGYEWTVATSSQISAARDSLVLRRAFQRWRSRTAHLRDLSAQVQFIADQKCLRRALDTWFGALAQRAQERWRNEMREKTKVVRAARETKLRKDAWAKWRQLYRSHISQQYYSAHLLLRTFRIWRTRLEGLDEAEVKADRFEEVVEKKVMVRAWEMWKGEMLLRAKEAVVARHVGLRIQKRTLGAWKQKMESLDTADVFYDKYVLKRALTMWKKAMDHVKVLERRADKHIARSDEILLIAITRIWRAKERGLLFERMRSVHIIKQALCVWRQRLKSNRTLEAKALEFASRSRSHVSITALQKWRSRIAATRATLSFASQYHTAQLQYKMLYIWRLQLRAKLKLARQARIVSKYFVARRAWVVWRRAMEERTRERRLEEYLERKKGKIFRDWAERALRQKRLRAIQQEVEDRVQTRILKNALDHWLVRVVTIKDRELLVAQKNDNALLAKAMTKWKTICIRHVDELSLMESYRAVAREESMKRMFYKWLNAARTTRHRRQVLQEAEKETRRKRLMAAWDTWRGRFETERLLPLERTLVMQNKHALMYKAFMTWHSKTRSLPAVRFYASTLKAKSWQKWRDAMPRALQAKAAREMDKRFALSHAYTKWLQALRTKRALRAVA</sequence>
<dbReference type="Proteomes" id="UP000814128">
    <property type="component" value="Unassembled WGS sequence"/>
</dbReference>
<keyword evidence="2" id="KW-1185">Reference proteome</keyword>